<dbReference type="GO" id="GO:0008940">
    <property type="term" value="F:nitrate reductase activity"/>
    <property type="evidence" value="ECO:0007669"/>
    <property type="project" value="TreeGrafter"/>
</dbReference>
<evidence type="ECO:0000313" key="12">
    <source>
        <dbReference type="Proteomes" id="UP000196694"/>
    </source>
</evidence>
<protein>
    <submittedName>
        <fullName evidence="10">Nitrate reductase</fullName>
    </submittedName>
</protein>
<dbReference type="OrthoDB" id="23466at2157"/>
<dbReference type="Gene3D" id="3.30.200.210">
    <property type="match status" value="1"/>
</dbReference>
<evidence type="ECO:0000313" key="11">
    <source>
        <dbReference type="Proteomes" id="UP000058613"/>
    </source>
</evidence>
<feature type="domain" description="4Fe-4S Mo/W bis-MGD-type" evidence="8">
    <location>
        <begin position="77"/>
        <end position="140"/>
    </location>
</feature>
<dbReference type="SMART" id="SM00926">
    <property type="entry name" value="Molybdop_Fe4S4"/>
    <property type="match status" value="1"/>
</dbReference>
<dbReference type="PATRIC" id="fig|1273541.4.peg.1237"/>
<keyword evidence="5" id="KW-0408">Iron</keyword>
<dbReference type="Gene3D" id="2.40.40.20">
    <property type="match status" value="1"/>
</dbReference>
<dbReference type="InterPro" id="IPR009010">
    <property type="entry name" value="Asp_de-COase-like_dom_sf"/>
</dbReference>
<evidence type="ECO:0000256" key="1">
    <source>
        <dbReference type="ARBA" id="ARBA00022485"/>
    </source>
</evidence>
<keyword evidence="1" id="KW-0004">4Fe-4S</keyword>
<evidence type="ECO:0000256" key="4">
    <source>
        <dbReference type="ARBA" id="ARBA00023002"/>
    </source>
</evidence>
<evidence type="ECO:0000256" key="6">
    <source>
        <dbReference type="ARBA" id="ARBA00023014"/>
    </source>
</evidence>
<reference evidence="10 12" key="2">
    <citation type="submission" date="2017-05" db="EMBL/GenBank/DDBJ databases">
        <title>The draft genome of the hyperthermophilic archaeon 'Pyrodictium delaneyi strain Hulk', an iron and nitrate reducer, reveals the capacity for sulfate reduction.</title>
        <authorList>
            <person name="Demey L.M."/>
            <person name="Miller C."/>
            <person name="Manzella M."/>
            <person name="Reguera G."/>
            <person name="Kashefi K."/>
        </authorList>
    </citation>
    <scope>NUCLEOTIDE SEQUENCE [LARGE SCALE GENOMIC DNA]</scope>
    <source>
        <strain evidence="10 12">Hulk</strain>
    </source>
</reference>
<dbReference type="STRING" id="1273541.Pyrde_1154"/>
<evidence type="ECO:0000259" key="8">
    <source>
        <dbReference type="PROSITE" id="PS51669"/>
    </source>
</evidence>
<dbReference type="SUPFAM" id="SSF50692">
    <property type="entry name" value="ADC-like"/>
    <property type="match status" value="1"/>
</dbReference>
<evidence type="ECO:0000256" key="3">
    <source>
        <dbReference type="ARBA" id="ARBA00022729"/>
    </source>
</evidence>
<dbReference type="PROSITE" id="PS51669">
    <property type="entry name" value="4FE4S_MOW_BIS_MGD"/>
    <property type="match status" value="1"/>
</dbReference>
<dbReference type="GeneID" id="26099490"/>
<dbReference type="Pfam" id="PF04879">
    <property type="entry name" value="Molybdop_Fe4S4"/>
    <property type="match status" value="1"/>
</dbReference>
<dbReference type="InterPro" id="IPR006657">
    <property type="entry name" value="MoPterin_dinucl-bd_dom"/>
</dbReference>
<dbReference type="AlphaFoldDB" id="A0A0P0N4H1"/>
<dbReference type="GO" id="GO:0016020">
    <property type="term" value="C:membrane"/>
    <property type="evidence" value="ECO:0007669"/>
    <property type="project" value="TreeGrafter"/>
</dbReference>
<dbReference type="PROSITE" id="PS51318">
    <property type="entry name" value="TAT"/>
    <property type="match status" value="1"/>
</dbReference>
<keyword evidence="7" id="KW-0812">Transmembrane</keyword>
<dbReference type="EMBL" id="CP013011">
    <property type="protein sequence ID" value="ALL01202.1"/>
    <property type="molecule type" value="Genomic_DNA"/>
</dbReference>
<keyword evidence="4" id="KW-0560">Oxidoreductase</keyword>
<dbReference type="Gene3D" id="3.40.228.10">
    <property type="entry name" value="Dimethylsulfoxide Reductase, domain 2"/>
    <property type="match status" value="1"/>
</dbReference>
<dbReference type="GO" id="GO:0043546">
    <property type="term" value="F:molybdopterin cofactor binding"/>
    <property type="evidence" value="ECO:0007669"/>
    <property type="project" value="InterPro"/>
</dbReference>
<dbReference type="CDD" id="cd00508">
    <property type="entry name" value="MopB_CT_Fdh-Nap-like"/>
    <property type="match status" value="1"/>
</dbReference>
<dbReference type="PANTHER" id="PTHR43105">
    <property type="entry name" value="RESPIRATORY NITRATE REDUCTASE"/>
    <property type="match status" value="1"/>
</dbReference>
<evidence type="ECO:0000313" key="10">
    <source>
        <dbReference type="EMBL" id="OWJ55719.1"/>
    </source>
</evidence>
<evidence type="ECO:0000313" key="9">
    <source>
        <dbReference type="EMBL" id="ALL01202.1"/>
    </source>
</evidence>
<dbReference type="InterPro" id="IPR006311">
    <property type="entry name" value="TAT_signal"/>
</dbReference>
<dbReference type="Proteomes" id="UP000058613">
    <property type="component" value="Chromosome"/>
</dbReference>
<dbReference type="Gene3D" id="3.40.50.740">
    <property type="match status" value="2"/>
</dbReference>
<dbReference type="InterPro" id="IPR006963">
    <property type="entry name" value="Mopterin_OxRdtase_4Fe-4S_dom"/>
</dbReference>
<keyword evidence="7" id="KW-1133">Transmembrane helix</keyword>
<sequence>MPDETRRDVLKAIALGAALAAVGGAVTYYGTGREKTIYETVTKTLTETLTKTVTETVAPAETTTKAEETKTAKPKLAVVPVGPCRFCGTGCGVQAQVVLDPETGMAKDIIALMGIPTYPVNRGALCTKAFYIHKAIGRGGNKEAFEQRLKRPLVIKDWIIPGKNRPPITPEEIPEAPRVKNKQVSKNVDATVPTVEHIKKNYVEVDWDTAVKFFTAVFKYALQKYGPHSFAYYGSGQLGTEESYVINKLTKGGIHTNNLDGNPRMCMVSAVGGFITSFGADEPEVSYDHIDIPEPDTGTHAETFLLIGTNTAEAHPIVFGRIAQVKQKNPDKIKVILADPRKTRSGSIADLWLPLRWSMDVAFLHTLAHIVVYDLDGCKVDAKTGKVECKGEYVDIKWLKRHADFAIPTTTAKTWALKEYNNKYNNMGELNRVWDMGTTASSAANYKLYPSVGKEYKSEDEIERDWWKGFALYLKFLELYKPEIMVKILFGDEKPLINRKTAEQLIKAGELSPEKVNMAGNEPFVEIDPVEAMKLAAKWMAKQRLLVLWTMGVNQKIQGVHSVNAILNFLALTGQIGKYGAGALSLTGQPNACGGIRDQGGLAHVLPYGRLIALKAAREQVENIWKKLTEDYLRERGFSADAIKKEVEKVYIHPVPGPHVVEMFRRVNAGQLKIVWIAETNPGHSLPNVFKFRAGMAKPHDDDPAFPFIVVQDIYPTRTTDLADLIFPAAAWGEEEFKYGCTERRYSVARYIIPPPGEAVGDHMIFAMIGKALEDEGLVPKGIVSGFFPEDVDKAAKAAGKSWVQYVVEKSRDKKWHEEFLNRLWDRDILSLAKNTYYDFSYVKREMFRKMINGFRWPWPEQYATNPSVKMRYDKYEAASRYAYPYDPLMPDPEVIKKMYNDIKGMNSAEETEAYVKKLDPNVVHPVHKAKWLGKLSHNPVLMKWVLKQIVEEIDDQAYKKASRVPADWYVVFYAKPTGRMTIWARPWLPVIVDHESGEIKINKEVIITKEQLSVDDVFKGKISVFSEPKGPFKIIEKHTAVPASGDPERGLQVLATKTWSEALKSNYGDIEAIFEIALAPAEVPGFAVKYKLDNGQVVTVRDASGYELVATTGRVVEHWHSGTMTGRVPELRRVKPAAYVEIRKELAEQLGIKDGDWVTVESPRGKVTVKAVVLDPKTGLGGPRKDYVFIPWFDENKLVNALTLDNYDVQPYFFQPDYKTCAARIRKATADEIPKSETQQTGKPNYSIKVY</sequence>
<dbReference type="Pfam" id="PF00384">
    <property type="entry name" value="Molybdopterin"/>
    <property type="match status" value="1"/>
</dbReference>
<dbReference type="Proteomes" id="UP000196694">
    <property type="component" value="Unassembled WGS sequence"/>
</dbReference>
<dbReference type="InterPro" id="IPR050123">
    <property type="entry name" value="Prok_molybdopt-oxidoreductase"/>
</dbReference>
<dbReference type="GO" id="GO:0051539">
    <property type="term" value="F:4 iron, 4 sulfur cluster binding"/>
    <property type="evidence" value="ECO:0007669"/>
    <property type="project" value="UniProtKB-KW"/>
</dbReference>
<keyword evidence="2" id="KW-0479">Metal-binding</keyword>
<dbReference type="SUPFAM" id="SSF53706">
    <property type="entry name" value="Formate dehydrogenase/DMSO reductase, domains 1-3"/>
    <property type="match status" value="1"/>
</dbReference>
<evidence type="ECO:0000256" key="5">
    <source>
        <dbReference type="ARBA" id="ARBA00023004"/>
    </source>
</evidence>
<name>A0A0P0N4H1_9CREN</name>
<organism evidence="9 11">
    <name type="scientific">Pyrodictium delaneyi</name>
    <dbReference type="NCBI Taxonomy" id="1273541"/>
    <lineage>
        <taxon>Archaea</taxon>
        <taxon>Thermoproteota</taxon>
        <taxon>Thermoprotei</taxon>
        <taxon>Desulfurococcales</taxon>
        <taxon>Pyrodictiaceae</taxon>
        <taxon>Pyrodictium</taxon>
    </lineage>
</organism>
<dbReference type="GO" id="GO:0030151">
    <property type="term" value="F:molybdenum ion binding"/>
    <property type="evidence" value="ECO:0007669"/>
    <property type="project" value="TreeGrafter"/>
</dbReference>
<proteinExistence type="predicted"/>
<dbReference type="RefSeq" id="WP_055409012.1">
    <property type="nucleotide sequence ID" value="NZ_CP013011.1"/>
</dbReference>
<keyword evidence="7" id="KW-0472">Membrane</keyword>
<feature type="transmembrane region" description="Helical" evidence="7">
    <location>
        <begin position="12"/>
        <end position="30"/>
    </location>
</feature>
<dbReference type="InterPro" id="IPR006656">
    <property type="entry name" value="Mopterin_OxRdtase"/>
</dbReference>
<reference evidence="9 11" key="1">
    <citation type="submission" date="2015-10" db="EMBL/GenBank/DDBJ databases">
        <title>Complete genome sequence of hyperthermophilic archaeon Pyrodictium delaneyi Su06.</title>
        <authorList>
            <person name="Jung J.-H."/>
            <person name="Lin J."/>
            <person name="Holden J.F."/>
            <person name="Park C.-S."/>
        </authorList>
    </citation>
    <scope>NUCLEOTIDE SEQUENCE [LARGE SCALE GENOMIC DNA]</scope>
    <source>
        <strain evidence="9 11">Su06</strain>
    </source>
</reference>
<keyword evidence="12" id="KW-1185">Reference proteome</keyword>
<accession>A0A0P0N4H1</accession>
<dbReference type="Pfam" id="PF01568">
    <property type="entry name" value="Molydop_binding"/>
    <property type="match status" value="1"/>
</dbReference>
<keyword evidence="6" id="KW-0411">Iron-sulfur</keyword>
<dbReference type="GO" id="GO:0009325">
    <property type="term" value="C:nitrate reductase complex"/>
    <property type="evidence" value="ECO:0007669"/>
    <property type="project" value="TreeGrafter"/>
</dbReference>
<gene>
    <name evidence="10" type="ORF">Pdsh_02785</name>
    <name evidence="9" type="ORF">Pyrde_1154</name>
</gene>
<keyword evidence="3" id="KW-0732">Signal</keyword>
<dbReference type="PANTHER" id="PTHR43105:SF11">
    <property type="entry name" value="PERIPLASMIC NITRATE REDUCTASE"/>
    <property type="match status" value="1"/>
</dbReference>
<dbReference type="KEGG" id="pdl:Pyrde_1154"/>
<dbReference type="EMBL" id="NCQP01000001">
    <property type="protein sequence ID" value="OWJ55719.1"/>
    <property type="molecule type" value="Genomic_DNA"/>
</dbReference>
<evidence type="ECO:0000256" key="2">
    <source>
        <dbReference type="ARBA" id="ARBA00022723"/>
    </source>
</evidence>
<evidence type="ECO:0000256" key="7">
    <source>
        <dbReference type="SAM" id="Phobius"/>
    </source>
</evidence>